<protein>
    <submittedName>
        <fullName evidence="2">Uncharacterized protein</fullName>
    </submittedName>
</protein>
<evidence type="ECO:0000256" key="1">
    <source>
        <dbReference type="SAM" id="MobiDB-lite"/>
    </source>
</evidence>
<proteinExistence type="predicted"/>
<dbReference type="OrthoDB" id="10315144at2759"/>
<dbReference type="EMBL" id="FN648399">
    <property type="protein sequence ID" value="CBN75941.1"/>
    <property type="molecule type" value="Genomic_DNA"/>
</dbReference>
<dbReference type="EMBL" id="FN649748">
    <property type="protein sequence ID" value="CBN75941.1"/>
    <property type="molecule type" value="Genomic_DNA"/>
</dbReference>
<keyword evidence="3" id="KW-1185">Reference proteome</keyword>
<sequence length="107" mass="12093">MADSKVIDRKVTILQRPKDADSASDVSFEECVKLAKELKEVSRLPVSCRQYLDKKAVLHQACEGMTGDQLAEVSVARNSKIGRNMTHAQLQRRLTARENPLRKNSRK</sequence>
<dbReference type="Proteomes" id="UP000002630">
    <property type="component" value="Linkage Group LG23"/>
</dbReference>
<accession>D8LIN1</accession>
<evidence type="ECO:0000313" key="3">
    <source>
        <dbReference type="Proteomes" id="UP000002630"/>
    </source>
</evidence>
<dbReference type="InParanoid" id="D8LIN1"/>
<reference evidence="2 3" key="1">
    <citation type="journal article" date="2010" name="Nature">
        <title>The Ectocarpus genome and the independent evolution of multicellularity in brown algae.</title>
        <authorList>
            <person name="Cock J.M."/>
            <person name="Sterck L."/>
            <person name="Rouze P."/>
            <person name="Scornet D."/>
            <person name="Allen A.E."/>
            <person name="Amoutzias G."/>
            <person name="Anthouard V."/>
            <person name="Artiguenave F."/>
            <person name="Aury J.M."/>
            <person name="Badger J.H."/>
            <person name="Beszteri B."/>
            <person name="Billiau K."/>
            <person name="Bonnet E."/>
            <person name="Bothwell J.H."/>
            <person name="Bowler C."/>
            <person name="Boyen C."/>
            <person name="Brownlee C."/>
            <person name="Carrano C.J."/>
            <person name="Charrier B."/>
            <person name="Cho G.Y."/>
            <person name="Coelho S.M."/>
            <person name="Collen J."/>
            <person name="Corre E."/>
            <person name="Da Silva C."/>
            <person name="Delage L."/>
            <person name="Delaroque N."/>
            <person name="Dittami S.M."/>
            <person name="Doulbeau S."/>
            <person name="Elias M."/>
            <person name="Farnham G."/>
            <person name="Gachon C.M."/>
            <person name="Gschloessl B."/>
            <person name="Heesch S."/>
            <person name="Jabbari K."/>
            <person name="Jubin C."/>
            <person name="Kawai H."/>
            <person name="Kimura K."/>
            <person name="Kloareg B."/>
            <person name="Kupper F.C."/>
            <person name="Lang D."/>
            <person name="Le Bail A."/>
            <person name="Leblanc C."/>
            <person name="Lerouge P."/>
            <person name="Lohr M."/>
            <person name="Lopez P.J."/>
            <person name="Martens C."/>
            <person name="Maumus F."/>
            <person name="Michel G."/>
            <person name="Miranda-Saavedra D."/>
            <person name="Morales J."/>
            <person name="Moreau H."/>
            <person name="Motomura T."/>
            <person name="Nagasato C."/>
            <person name="Napoli C.A."/>
            <person name="Nelson D.R."/>
            <person name="Nyvall-Collen P."/>
            <person name="Peters A.F."/>
            <person name="Pommier C."/>
            <person name="Potin P."/>
            <person name="Poulain J."/>
            <person name="Quesneville H."/>
            <person name="Read B."/>
            <person name="Rensing S.A."/>
            <person name="Ritter A."/>
            <person name="Rousvoal S."/>
            <person name="Samanta M."/>
            <person name="Samson G."/>
            <person name="Schroeder D.C."/>
            <person name="Segurens B."/>
            <person name="Strittmatter M."/>
            <person name="Tonon T."/>
            <person name="Tregear J.W."/>
            <person name="Valentin K."/>
            <person name="von Dassow P."/>
            <person name="Yamagishi T."/>
            <person name="Van de Peer Y."/>
            <person name="Wincker P."/>
        </authorList>
    </citation>
    <scope>NUCLEOTIDE SEQUENCE [LARGE SCALE GENOMIC DNA]</scope>
    <source>
        <strain evidence="3">Ec32 / CCAP1310/4</strain>
    </source>
</reference>
<gene>
    <name evidence="2" type="ORF">Esi_0220_0028</name>
</gene>
<name>D8LIN1_ECTSI</name>
<organism evidence="2 3">
    <name type="scientific">Ectocarpus siliculosus</name>
    <name type="common">Brown alga</name>
    <name type="synonym">Conferva siliculosa</name>
    <dbReference type="NCBI Taxonomy" id="2880"/>
    <lineage>
        <taxon>Eukaryota</taxon>
        <taxon>Sar</taxon>
        <taxon>Stramenopiles</taxon>
        <taxon>Ochrophyta</taxon>
        <taxon>PX clade</taxon>
        <taxon>Phaeophyceae</taxon>
        <taxon>Ectocarpales</taxon>
        <taxon>Ectocarpaceae</taxon>
        <taxon>Ectocarpus</taxon>
    </lineage>
</organism>
<dbReference type="AlphaFoldDB" id="D8LIN1"/>
<feature type="region of interest" description="Disordered" evidence="1">
    <location>
        <begin position="85"/>
        <end position="107"/>
    </location>
</feature>
<evidence type="ECO:0000313" key="2">
    <source>
        <dbReference type="EMBL" id="CBN75941.1"/>
    </source>
</evidence>